<protein>
    <submittedName>
        <fullName evidence="1">Uncharacterized protein</fullName>
    </submittedName>
</protein>
<sequence>MDCWESSSVELFTRKLVTIRNSSIVYRPETLEQGKLELVFFSLKVAKNWKIELARIQLQNFVIPHFNKEKFDGFLLQIIRETSSTGIPLILRDGIETTTAIYNVAESIPEYRFKCHEPPPPKNEPIRMKDGICKWTRKNSMEWERQRIENCSAVENAIIVLDCWKRDETLKFVKNLRIIRNCGILIRAHEDIDELDFENIIEASKSFFDFAGTFLTKIEFAQKAKLKIFENIQMRIPKQRIKNESVEYLKGLGNKIDIELVGLTVSDVHVYDLTDIELEPESRAVCRGIFEQWAQYQKILMAQAIYTDDNGKIVGLALCQVPVADCPLLGVETSNVYLLIGIQLITNTMHLKDVEFQYDDTKFQITNSSKWPIGAFVDRGNLFFNRILVKGKQRFEAKSSCHEKILQKEQAESILFGNGYYVYKFEPNERGFTTMGWKSMYFQPRTLGKFIVDESRHLNPI</sequence>
<dbReference type="Proteomes" id="UP000494206">
    <property type="component" value="Unassembled WGS sequence"/>
</dbReference>
<gene>
    <name evidence="1" type="ORF">CBOVIS_LOCUS9465</name>
</gene>
<dbReference type="AlphaFoldDB" id="A0A8S1F9A3"/>
<name>A0A8S1F9A3_9PELO</name>
<dbReference type="OrthoDB" id="5836893at2759"/>
<organism evidence="1 2">
    <name type="scientific">Caenorhabditis bovis</name>
    <dbReference type="NCBI Taxonomy" id="2654633"/>
    <lineage>
        <taxon>Eukaryota</taxon>
        <taxon>Metazoa</taxon>
        <taxon>Ecdysozoa</taxon>
        <taxon>Nematoda</taxon>
        <taxon>Chromadorea</taxon>
        <taxon>Rhabditida</taxon>
        <taxon>Rhabditina</taxon>
        <taxon>Rhabditomorpha</taxon>
        <taxon>Rhabditoidea</taxon>
        <taxon>Rhabditidae</taxon>
        <taxon>Peloderinae</taxon>
        <taxon>Caenorhabditis</taxon>
    </lineage>
</organism>
<keyword evidence="2" id="KW-1185">Reference proteome</keyword>
<evidence type="ECO:0000313" key="2">
    <source>
        <dbReference type="Proteomes" id="UP000494206"/>
    </source>
</evidence>
<accession>A0A8S1F9A3</accession>
<evidence type="ECO:0000313" key="1">
    <source>
        <dbReference type="EMBL" id="CAB3407550.1"/>
    </source>
</evidence>
<dbReference type="EMBL" id="CADEPM010000006">
    <property type="protein sequence ID" value="CAB3407550.1"/>
    <property type="molecule type" value="Genomic_DNA"/>
</dbReference>
<reference evidence="1 2" key="1">
    <citation type="submission" date="2020-04" db="EMBL/GenBank/DDBJ databases">
        <authorList>
            <person name="Laetsch R D."/>
            <person name="Stevens L."/>
            <person name="Kumar S."/>
            <person name="Blaxter L. M."/>
        </authorList>
    </citation>
    <scope>NUCLEOTIDE SEQUENCE [LARGE SCALE GENOMIC DNA]</scope>
</reference>
<comment type="caution">
    <text evidence="1">The sequence shown here is derived from an EMBL/GenBank/DDBJ whole genome shotgun (WGS) entry which is preliminary data.</text>
</comment>
<proteinExistence type="predicted"/>